<feature type="region of interest" description="Disordered" evidence="6">
    <location>
        <begin position="356"/>
        <end position="389"/>
    </location>
</feature>
<sequence>MSRAHGRSPQQAAEVAALAERVAATWADEAGPRFVRLGRYQLDREIGRGTFGVVFAGFDCALEREVAVKVFHVGAPGRALAVEREARALARVAHPNVVALHDLGRVGEHAYLVMDFVEGWSLAERMRMPIGWRAITLLFVQAGRGLAAAHRAGLEHGDVKPGNILVGPDGRVQVVDFGLARLLHETARPEPSKRGGTRCYAAPEWLFEGQSDARSDQFSFCVSLWEALFGQRPWAREGVEYEAMLVEVVEPAKRRSLAGVPAQLECVLRRGLAARPGDRFATMDEVADALTLAVIGSEQRRSRRQARIGVGAAAAISMLVAAKLLMPAAAPAKARPKLPGKIVDVVGKFAPARAVVGDVGDPPARERPARSRETRARDGAALPPRVDPG</sequence>
<dbReference type="OrthoDB" id="9801841at2"/>
<gene>
    <name evidence="9" type="primary">pknL_3</name>
    <name evidence="9" type="ORF">ENSA5_31800</name>
</gene>
<dbReference type="Pfam" id="PF00069">
    <property type="entry name" value="Pkinase"/>
    <property type="match status" value="1"/>
</dbReference>
<dbReference type="SMART" id="SM00220">
    <property type="entry name" value="S_TKc"/>
    <property type="match status" value="1"/>
</dbReference>
<evidence type="ECO:0000256" key="7">
    <source>
        <dbReference type="SAM" id="Phobius"/>
    </source>
</evidence>
<dbReference type="PROSITE" id="PS00108">
    <property type="entry name" value="PROTEIN_KINASE_ST"/>
    <property type="match status" value="1"/>
</dbReference>
<protein>
    <submittedName>
        <fullName evidence="9">Serine/threonine-protein kinase PknL</fullName>
        <ecNumber evidence="9">2.7.11.1</ecNumber>
    </submittedName>
</protein>
<dbReference type="GO" id="GO:0004674">
    <property type="term" value="F:protein serine/threonine kinase activity"/>
    <property type="evidence" value="ECO:0007669"/>
    <property type="project" value="UniProtKB-EC"/>
</dbReference>
<name>A0A2S9XXV5_9BACT</name>
<accession>A0A2S9XXV5</accession>
<evidence type="ECO:0000256" key="4">
    <source>
        <dbReference type="ARBA" id="ARBA00022840"/>
    </source>
</evidence>
<proteinExistence type="predicted"/>
<dbReference type="CDD" id="cd14014">
    <property type="entry name" value="STKc_PknB_like"/>
    <property type="match status" value="1"/>
</dbReference>
<dbReference type="InterPro" id="IPR000719">
    <property type="entry name" value="Prot_kinase_dom"/>
</dbReference>
<dbReference type="Gene3D" id="3.30.200.20">
    <property type="entry name" value="Phosphorylase Kinase, domain 1"/>
    <property type="match status" value="1"/>
</dbReference>
<evidence type="ECO:0000256" key="3">
    <source>
        <dbReference type="ARBA" id="ARBA00022777"/>
    </source>
</evidence>
<evidence type="ECO:0000256" key="2">
    <source>
        <dbReference type="ARBA" id="ARBA00022741"/>
    </source>
</evidence>
<dbReference type="PROSITE" id="PS00107">
    <property type="entry name" value="PROTEIN_KINASE_ATP"/>
    <property type="match status" value="1"/>
</dbReference>
<keyword evidence="10" id="KW-1185">Reference proteome</keyword>
<dbReference type="PANTHER" id="PTHR43289:SF6">
    <property type="entry name" value="SERINE_THREONINE-PROTEIN KINASE NEKL-3"/>
    <property type="match status" value="1"/>
</dbReference>
<feature type="compositionally biased region" description="Basic and acidic residues" evidence="6">
    <location>
        <begin position="363"/>
        <end position="378"/>
    </location>
</feature>
<keyword evidence="3 9" id="KW-0418">Kinase</keyword>
<keyword evidence="2 5" id="KW-0547">Nucleotide-binding</keyword>
<dbReference type="InterPro" id="IPR008271">
    <property type="entry name" value="Ser/Thr_kinase_AS"/>
</dbReference>
<dbReference type="EC" id="2.7.11.1" evidence="9"/>
<keyword evidence="4 5" id="KW-0067">ATP-binding</keyword>
<keyword evidence="7" id="KW-1133">Transmembrane helix</keyword>
<dbReference type="SUPFAM" id="SSF56112">
    <property type="entry name" value="Protein kinase-like (PK-like)"/>
    <property type="match status" value="1"/>
</dbReference>
<feature type="transmembrane region" description="Helical" evidence="7">
    <location>
        <begin position="308"/>
        <end position="326"/>
    </location>
</feature>
<dbReference type="RefSeq" id="WP_106392539.1">
    <property type="nucleotide sequence ID" value="NZ_PVNK01000149.1"/>
</dbReference>
<keyword evidence="1 9" id="KW-0808">Transferase</keyword>
<dbReference type="PROSITE" id="PS50011">
    <property type="entry name" value="PROTEIN_KINASE_DOM"/>
    <property type="match status" value="1"/>
</dbReference>
<evidence type="ECO:0000259" key="8">
    <source>
        <dbReference type="PROSITE" id="PS50011"/>
    </source>
</evidence>
<dbReference type="InterPro" id="IPR011009">
    <property type="entry name" value="Kinase-like_dom_sf"/>
</dbReference>
<keyword evidence="7" id="KW-0812">Transmembrane</keyword>
<evidence type="ECO:0000256" key="5">
    <source>
        <dbReference type="PROSITE-ProRule" id="PRU10141"/>
    </source>
</evidence>
<dbReference type="InterPro" id="IPR017441">
    <property type="entry name" value="Protein_kinase_ATP_BS"/>
</dbReference>
<keyword evidence="7" id="KW-0472">Membrane</keyword>
<reference evidence="9 10" key="1">
    <citation type="submission" date="2018-03" db="EMBL/GenBank/DDBJ databases">
        <title>Draft Genome Sequences of the Obligatory Marine Myxobacteria Enhygromyxa salina SWB005.</title>
        <authorList>
            <person name="Poehlein A."/>
            <person name="Moghaddam J.A."/>
            <person name="Harms H."/>
            <person name="Alanjari M."/>
            <person name="Koenig G.M."/>
            <person name="Daniel R."/>
            <person name="Schaeberle T.F."/>
        </authorList>
    </citation>
    <scope>NUCLEOTIDE SEQUENCE [LARGE SCALE GENOMIC DNA]</scope>
    <source>
        <strain evidence="9 10">SWB005</strain>
    </source>
</reference>
<comment type="caution">
    <text evidence="9">The sequence shown here is derived from an EMBL/GenBank/DDBJ whole genome shotgun (WGS) entry which is preliminary data.</text>
</comment>
<organism evidence="9 10">
    <name type="scientific">Enhygromyxa salina</name>
    <dbReference type="NCBI Taxonomy" id="215803"/>
    <lineage>
        <taxon>Bacteria</taxon>
        <taxon>Pseudomonadati</taxon>
        <taxon>Myxococcota</taxon>
        <taxon>Polyangia</taxon>
        <taxon>Nannocystales</taxon>
        <taxon>Nannocystaceae</taxon>
        <taxon>Enhygromyxa</taxon>
    </lineage>
</organism>
<feature type="domain" description="Protein kinase" evidence="8">
    <location>
        <begin position="40"/>
        <end position="291"/>
    </location>
</feature>
<dbReference type="GO" id="GO:0005524">
    <property type="term" value="F:ATP binding"/>
    <property type="evidence" value="ECO:0007669"/>
    <property type="project" value="UniProtKB-UniRule"/>
</dbReference>
<dbReference type="Proteomes" id="UP000237968">
    <property type="component" value="Unassembled WGS sequence"/>
</dbReference>
<dbReference type="Gene3D" id="1.10.510.10">
    <property type="entry name" value="Transferase(Phosphotransferase) domain 1"/>
    <property type="match status" value="1"/>
</dbReference>
<dbReference type="PANTHER" id="PTHR43289">
    <property type="entry name" value="MITOGEN-ACTIVATED PROTEIN KINASE KINASE KINASE 20-RELATED"/>
    <property type="match status" value="1"/>
</dbReference>
<evidence type="ECO:0000256" key="1">
    <source>
        <dbReference type="ARBA" id="ARBA00022679"/>
    </source>
</evidence>
<evidence type="ECO:0000313" key="10">
    <source>
        <dbReference type="Proteomes" id="UP000237968"/>
    </source>
</evidence>
<evidence type="ECO:0000313" key="9">
    <source>
        <dbReference type="EMBL" id="PRP97673.1"/>
    </source>
</evidence>
<dbReference type="AlphaFoldDB" id="A0A2S9XXV5"/>
<dbReference type="EMBL" id="PVNK01000149">
    <property type="protein sequence ID" value="PRP97673.1"/>
    <property type="molecule type" value="Genomic_DNA"/>
</dbReference>
<feature type="binding site" evidence="5">
    <location>
        <position position="69"/>
    </location>
    <ligand>
        <name>ATP</name>
        <dbReference type="ChEBI" id="CHEBI:30616"/>
    </ligand>
</feature>
<evidence type="ECO:0000256" key="6">
    <source>
        <dbReference type="SAM" id="MobiDB-lite"/>
    </source>
</evidence>